<dbReference type="OrthoDB" id="4157871at2759"/>
<name>A0A1C1C8N0_9EURO</name>
<feature type="compositionally biased region" description="Polar residues" evidence="1">
    <location>
        <begin position="303"/>
        <end position="316"/>
    </location>
</feature>
<evidence type="ECO:0000256" key="1">
    <source>
        <dbReference type="SAM" id="MobiDB-lite"/>
    </source>
</evidence>
<proteinExistence type="predicted"/>
<comment type="caution">
    <text evidence="2">The sequence shown here is derived from an EMBL/GenBank/DDBJ whole genome shotgun (WGS) entry which is preliminary data.</text>
</comment>
<gene>
    <name evidence="2" type="ORF">CLCR_05816</name>
</gene>
<evidence type="ECO:0000313" key="2">
    <source>
        <dbReference type="EMBL" id="OCT44870.1"/>
    </source>
</evidence>
<feature type="region of interest" description="Disordered" evidence="1">
    <location>
        <begin position="362"/>
        <end position="401"/>
    </location>
</feature>
<evidence type="ECO:0000313" key="3">
    <source>
        <dbReference type="Proteomes" id="UP000094526"/>
    </source>
</evidence>
<protein>
    <submittedName>
        <fullName evidence="2">Uncharacterized protein</fullName>
    </submittedName>
</protein>
<feature type="compositionally biased region" description="Polar residues" evidence="1">
    <location>
        <begin position="1"/>
        <end position="13"/>
    </location>
</feature>
<feature type="compositionally biased region" description="Low complexity" evidence="1">
    <location>
        <begin position="226"/>
        <end position="256"/>
    </location>
</feature>
<feature type="region of interest" description="Disordered" evidence="1">
    <location>
        <begin position="206"/>
        <end position="324"/>
    </location>
</feature>
<sequence>MSDTIEQHSSLAPSPTRLRPESPYPNFSRPRWGHHRSYSTGLPFGYTKDAPGKSQQAVSRQMNARYHADHTLIEPVSGQNRRVLETADDGTLECSQKRNLAKERHCGEQDVRDAFERWIVSDKARKRLKQPYFAREGADPQYSPDSVHPSGVHGGHVHEDAQEEGPLYEKVDGVVMDTRPGESAGPYVMEQTLPEIEAHDIREIQDRSTNRSVGSSAAEDFQATLSSSSTDSSREGSGASPQLWSESSGSESTASTDNGVLKPYQHISKEFMPSSMDEREDGRQHNKGYQGTLHPGISELDSRQTPSAELQSTNAVTIPPSPLGVIGEEERSNVAHSRVSNTAPVPNVKGVRDVEIMGHLPRASATAKKESEPSMASSPQHATSQSHLDSPPRVLGTAGIGGGGQVYELEATAPLKSGNNGTKFSAPPIDHDSTVDEPNVFTKLEHGISRAAHAVHLKVKKNVTFSKVDDVRFMTPSPHPPSLDNTSAVEVDHERRVCVNP</sequence>
<dbReference type="VEuPathDB" id="FungiDB:CLCR_05816"/>
<dbReference type="VEuPathDB" id="FungiDB:G647_07542"/>
<organism evidence="2 3">
    <name type="scientific">Cladophialophora carrionii</name>
    <dbReference type="NCBI Taxonomy" id="86049"/>
    <lineage>
        <taxon>Eukaryota</taxon>
        <taxon>Fungi</taxon>
        <taxon>Dikarya</taxon>
        <taxon>Ascomycota</taxon>
        <taxon>Pezizomycotina</taxon>
        <taxon>Eurotiomycetes</taxon>
        <taxon>Chaetothyriomycetidae</taxon>
        <taxon>Chaetothyriales</taxon>
        <taxon>Herpotrichiellaceae</taxon>
        <taxon>Cladophialophora</taxon>
    </lineage>
</organism>
<reference evidence="3" key="1">
    <citation type="submission" date="2015-07" db="EMBL/GenBank/DDBJ databases">
        <authorList>
            <person name="Teixeira M.M."/>
            <person name="Souza R.C."/>
            <person name="Almeida L.G."/>
            <person name="Vicente V.A."/>
            <person name="de Hoog S."/>
            <person name="Bocca A.L."/>
            <person name="de Almeida S.R."/>
            <person name="Vasconcelos A.T."/>
            <person name="Felipe M.S."/>
        </authorList>
    </citation>
    <scope>NUCLEOTIDE SEQUENCE [LARGE SCALE GENOMIC DNA]</scope>
    <source>
        <strain evidence="3">KSF</strain>
    </source>
</reference>
<accession>A0A1C1C8N0</accession>
<keyword evidence="3" id="KW-1185">Reference proteome</keyword>
<feature type="region of interest" description="Disordered" evidence="1">
    <location>
        <begin position="131"/>
        <end position="167"/>
    </location>
</feature>
<feature type="compositionally biased region" description="Polar residues" evidence="1">
    <location>
        <begin position="374"/>
        <end position="388"/>
    </location>
</feature>
<dbReference type="Proteomes" id="UP000094526">
    <property type="component" value="Unassembled WGS sequence"/>
</dbReference>
<feature type="region of interest" description="Disordered" evidence="1">
    <location>
        <begin position="1"/>
        <end position="60"/>
    </location>
</feature>
<dbReference type="AlphaFoldDB" id="A0A1C1C8N0"/>
<dbReference type="EMBL" id="LGRB01000020">
    <property type="protein sequence ID" value="OCT44870.1"/>
    <property type="molecule type" value="Genomic_DNA"/>
</dbReference>